<evidence type="ECO:0000256" key="2">
    <source>
        <dbReference type="ARBA" id="ARBA00022475"/>
    </source>
</evidence>
<dbReference type="Pfam" id="PF12791">
    <property type="entry name" value="RsgI_N"/>
    <property type="match status" value="1"/>
</dbReference>
<evidence type="ECO:0000256" key="7">
    <source>
        <dbReference type="SAM" id="Phobius"/>
    </source>
</evidence>
<reference evidence="9 10" key="1">
    <citation type="journal article" date="2016" name="PLoS ONE">
        <title>Plasmid Characterization and Chromosome Analysis of Two netF+ Clostridium perfringens Isolates Associated with Foal and Canine Necrotizing Enteritis.</title>
        <authorList>
            <person name="Mehdizadeh Gohari I."/>
            <person name="Kropinski A.M."/>
            <person name="Weese S.J."/>
            <person name="Parreira V.R."/>
            <person name="Whitehead A.E."/>
            <person name="Boerlin P."/>
            <person name="Prescott J.F."/>
        </authorList>
    </citation>
    <scope>NUCLEOTIDE SEQUENCE [LARGE SCALE GENOMIC DNA]</scope>
    <source>
        <strain evidence="9 10">JP838</strain>
    </source>
</reference>
<organism evidence="9 10">
    <name type="scientific">Clostridium perfringens</name>
    <dbReference type="NCBI Taxonomy" id="1502"/>
    <lineage>
        <taxon>Bacteria</taxon>
        <taxon>Bacillati</taxon>
        <taxon>Bacillota</taxon>
        <taxon>Clostridia</taxon>
        <taxon>Eubacteriales</taxon>
        <taxon>Clostridiaceae</taxon>
        <taxon>Clostridium</taxon>
    </lineage>
</organism>
<evidence type="ECO:0000256" key="4">
    <source>
        <dbReference type="ARBA" id="ARBA00022989"/>
    </source>
</evidence>
<dbReference type="InterPro" id="IPR055431">
    <property type="entry name" value="RsgI_M"/>
</dbReference>
<dbReference type="OrthoDB" id="9800626at2"/>
<comment type="subcellular location">
    <subcellularLocation>
        <location evidence="1">Cell membrane</location>
        <topology evidence="1">Single-pass membrane protein</topology>
    </subcellularLocation>
</comment>
<evidence type="ECO:0000256" key="3">
    <source>
        <dbReference type="ARBA" id="ARBA00022692"/>
    </source>
</evidence>
<protein>
    <recommendedName>
        <fullName evidence="8">RsgI N-terminal anti-sigma domain-containing protein</fullName>
    </recommendedName>
</protein>
<proteinExistence type="predicted"/>
<evidence type="ECO:0000313" key="10">
    <source>
        <dbReference type="Proteomes" id="UP000070260"/>
    </source>
</evidence>
<feature type="compositionally biased region" description="Basic and acidic residues" evidence="6">
    <location>
        <begin position="279"/>
        <end position="300"/>
    </location>
</feature>
<feature type="compositionally biased region" description="Basic and acidic residues" evidence="6">
    <location>
        <begin position="336"/>
        <end position="349"/>
    </location>
</feature>
<feature type="domain" description="RsgI N-terminal anti-sigma" evidence="8">
    <location>
        <begin position="3"/>
        <end position="50"/>
    </location>
</feature>
<dbReference type="Pfam" id="PF23750">
    <property type="entry name" value="RsgI_M"/>
    <property type="match status" value="1"/>
</dbReference>
<keyword evidence="4 7" id="KW-1133">Transmembrane helix</keyword>
<dbReference type="AlphaFoldDB" id="A0A127EF84"/>
<evidence type="ECO:0000313" key="9">
    <source>
        <dbReference type="EMBL" id="AMN34604.1"/>
    </source>
</evidence>
<evidence type="ECO:0000259" key="8">
    <source>
        <dbReference type="PROSITE" id="PS51849"/>
    </source>
</evidence>
<keyword evidence="5 7" id="KW-0472">Membrane</keyword>
<sequence length="358" mass="41299">MYYKGVIIDIHDKYIIVMDESGGLLKIRRKENANIGQAILFTDDDIIVDKKVNKIIKIWTVPIVTAALIFISIISGIINVNNKNTPYALLTFDINPSFSIEVNKDNTVINAVALNDDAKSLDIDKIKNKSLDDALKLIKTSLKENKKFEDKNSLIVGFSFLEENKNIEFEDNVKAVINENFNDFKIVYIQGDKGDHEEAKKVGISLGKYSINKRLNNRFSEEQMKNITIDELIDIFNEENINLKDNEEDYDDVNDEKNHDNKIDSDNEIEQDDEVEDDKTDKTDDKDDNDNKEKEQDKNSKSVNSDLNDDDTYEDDNKYENYKYENDNDEDENDEDHNKQEISDDKDSSDNLNDSDDD</sequence>
<dbReference type="GO" id="GO:0005886">
    <property type="term" value="C:plasma membrane"/>
    <property type="evidence" value="ECO:0007669"/>
    <property type="project" value="UniProtKB-SubCell"/>
</dbReference>
<gene>
    <name evidence="9" type="ORF">JFP838_02160</name>
</gene>
<dbReference type="RefSeq" id="WP_061426307.1">
    <property type="nucleotide sequence ID" value="NZ_CATNXK010000002.1"/>
</dbReference>
<feature type="transmembrane region" description="Helical" evidence="7">
    <location>
        <begin position="58"/>
        <end position="78"/>
    </location>
</feature>
<evidence type="ECO:0000256" key="5">
    <source>
        <dbReference type="ARBA" id="ARBA00023136"/>
    </source>
</evidence>
<feature type="compositionally biased region" description="Acidic residues" evidence="6">
    <location>
        <begin position="266"/>
        <end position="278"/>
    </location>
</feature>
<dbReference type="Proteomes" id="UP000070260">
    <property type="component" value="Chromosome"/>
</dbReference>
<feature type="compositionally biased region" description="Basic and acidic residues" evidence="6">
    <location>
        <begin position="315"/>
        <end position="326"/>
    </location>
</feature>
<dbReference type="PATRIC" id="fig|1502.177.peg.412"/>
<feature type="region of interest" description="Disordered" evidence="6">
    <location>
        <begin position="246"/>
        <end position="358"/>
    </location>
</feature>
<evidence type="ECO:0000256" key="1">
    <source>
        <dbReference type="ARBA" id="ARBA00004162"/>
    </source>
</evidence>
<dbReference type="InterPro" id="IPR024449">
    <property type="entry name" value="Anti-sigma_RsgI_N"/>
</dbReference>
<feature type="compositionally biased region" description="Basic and acidic residues" evidence="6">
    <location>
        <begin position="255"/>
        <end position="265"/>
    </location>
</feature>
<keyword evidence="3 7" id="KW-0812">Transmembrane</keyword>
<dbReference type="PROSITE" id="PS51849">
    <property type="entry name" value="RSGI_N"/>
    <property type="match status" value="1"/>
</dbReference>
<keyword evidence="2" id="KW-1003">Cell membrane</keyword>
<accession>A0A127EF84</accession>
<dbReference type="EMBL" id="CP010994">
    <property type="protein sequence ID" value="AMN34604.1"/>
    <property type="molecule type" value="Genomic_DNA"/>
</dbReference>
<name>A0A127EF84_CLOPF</name>
<evidence type="ECO:0000256" key="6">
    <source>
        <dbReference type="SAM" id="MobiDB-lite"/>
    </source>
</evidence>